<reference evidence="8" key="1">
    <citation type="submission" date="2015-07" db="EMBL/GenBank/DDBJ databases">
        <title>Fjat-14235 jcm11544.</title>
        <authorList>
            <person name="Liu B."/>
            <person name="Wang J."/>
            <person name="Zhu Y."/>
            <person name="Liu G."/>
            <person name="Chen Q."/>
            <person name="Chen Z."/>
            <person name="Lan J."/>
            <person name="Che J."/>
            <person name="Ge C."/>
            <person name="Shi H."/>
            <person name="Pan Z."/>
            <person name="Liu X."/>
        </authorList>
    </citation>
    <scope>NUCLEOTIDE SEQUENCE [LARGE SCALE GENOMIC DNA]</scope>
    <source>
        <strain evidence="8">JCM 11544</strain>
    </source>
</reference>
<comment type="similarity">
    <text evidence="1">Belongs to the ATP-dependent AMP-binding enzyme family.</text>
</comment>
<dbReference type="GO" id="GO:0016874">
    <property type="term" value="F:ligase activity"/>
    <property type="evidence" value="ECO:0007669"/>
    <property type="project" value="UniProtKB-KW"/>
</dbReference>
<dbReference type="CDD" id="cd12119">
    <property type="entry name" value="ttLC_FACS_AlkK_like"/>
    <property type="match status" value="1"/>
</dbReference>
<dbReference type="OrthoDB" id="9803968at2"/>
<dbReference type="Gene3D" id="3.30.300.30">
    <property type="match status" value="1"/>
</dbReference>
<dbReference type="FunFam" id="3.30.300.30:FF:000008">
    <property type="entry name" value="2,3-dihydroxybenzoate-AMP ligase"/>
    <property type="match status" value="1"/>
</dbReference>
<keyword evidence="2 7" id="KW-0436">Ligase</keyword>
<dbReference type="EMBL" id="LGUE01000001">
    <property type="protein sequence ID" value="KON92468.1"/>
    <property type="molecule type" value="Genomic_DNA"/>
</dbReference>
<evidence type="ECO:0000313" key="7">
    <source>
        <dbReference type="EMBL" id="KON92468.1"/>
    </source>
</evidence>
<dbReference type="InterPro" id="IPR042099">
    <property type="entry name" value="ANL_N_sf"/>
</dbReference>
<dbReference type="PANTHER" id="PTHR43859">
    <property type="entry name" value="ACYL-ACTIVATING ENZYME"/>
    <property type="match status" value="1"/>
</dbReference>
<evidence type="ECO:0000256" key="2">
    <source>
        <dbReference type="ARBA" id="ARBA00022598"/>
    </source>
</evidence>
<feature type="domain" description="AMP-binding enzyme C-terminal" evidence="6">
    <location>
        <begin position="444"/>
        <end position="520"/>
    </location>
</feature>
<dbReference type="PANTHER" id="PTHR43859:SF4">
    <property type="entry name" value="BUTANOATE--COA LIGASE AAE1-RELATED"/>
    <property type="match status" value="1"/>
</dbReference>
<accession>A0A0M0GRT7</accession>
<comment type="caution">
    <text evidence="7">The sequence shown here is derived from an EMBL/GenBank/DDBJ whole genome shotgun (WGS) entry which is preliminary data.</text>
</comment>
<dbReference type="STRING" id="189381.GCA_900166615_02549"/>
<dbReference type="Pfam" id="PF13193">
    <property type="entry name" value="AMP-binding_C"/>
    <property type="match status" value="1"/>
</dbReference>
<dbReference type="SUPFAM" id="SSF56801">
    <property type="entry name" value="Acetyl-CoA synthetase-like"/>
    <property type="match status" value="1"/>
</dbReference>
<organism evidence="7 8">
    <name type="scientific">Rossellomorea marisflavi</name>
    <dbReference type="NCBI Taxonomy" id="189381"/>
    <lineage>
        <taxon>Bacteria</taxon>
        <taxon>Bacillati</taxon>
        <taxon>Bacillota</taxon>
        <taxon>Bacilli</taxon>
        <taxon>Bacillales</taxon>
        <taxon>Bacillaceae</taxon>
        <taxon>Rossellomorea</taxon>
    </lineage>
</organism>
<proteinExistence type="inferred from homology"/>
<dbReference type="Pfam" id="PF00501">
    <property type="entry name" value="AMP-binding"/>
    <property type="match status" value="1"/>
</dbReference>
<gene>
    <name evidence="7" type="ORF">AF331_08515</name>
</gene>
<sequence length="538" mass="60761">MMQTPLLLTAMMERAEKFYPKKHIVSRTESGIHRFTYKEWGKRTRRLGSVLTNLGVKEGDKVGTLAWNHHRHLEAYFAIPCMGAVLHTINIRLSPQHIVYIINHAKDTVLLVDSDLLPLVEKIRDQIPHVESIIVMTDGEMPDSTIEDLHHYEELLEKGDPTFSFRHDLDENAPAGMCYTSATTGNPKGVVYSHRGIVLHAMALGLADTTGIMERDVALPVVPMFHVNAWGLPFAAVWFGTTQVLPGPYFTPGLIAQLMEKEKVTVAAGVPTIWLGLLRELEENSYDLSSVRYLLCGGSAAPRGMIKTFEEKHGIPFMHAYGMTETSPLAVVASMKSQHEMLSNEERYDVKAKQGILVPGLEMKILGKDGEVEWNGREMGELALRGPWIASEYYEDDRTEDAFRNGWLHTGDVVTIDEEGYIKIVDRTKDLIKSGGEWISSVDLENALMSHEDIFEAAVVAVPHEEWQERPVACVVLKDAEKRTVTEEEIIDFLRPQFAKWWLPDKVIFMKEIPKTSVGKFLKMALRDEIQNKISQEE</sequence>
<dbReference type="Proteomes" id="UP000037405">
    <property type="component" value="Unassembled WGS sequence"/>
</dbReference>
<evidence type="ECO:0000256" key="4">
    <source>
        <dbReference type="ARBA" id="ARBA00023098"/>
    </source>
</evidence>
<dbReference type="InterPro" id="IPR045851">
    <property type="entry name" value="AMP-bd_C_sf"/>
</dbReference>
<protein>
    <submittedName>
        <fullName evidence="7">Fatty-acid--CoA ligase</fullName>
    </submittedName>
</protein>
<dbReference type="Gene3D" id="3.40.50.12780">
    <property type="entry name" value="N-terminal domain of ligase-like"/>
    <property type="match status" value="1"/>
</dbReference>
<dbReference type="NCBIfam" id="NF004837">
    <property type="entry name" value="PRK06187.1"/>
    <property type="match status" value="1"/>
</dbReference>
<keyword evidence="4" id="KW-0443">Lipid metabolism</keyword>
<dbReference type="InterPro" id="IPR025110">
    <property type="entry name" value="AMP-bd_C"/>
</dbReference>
<feature type="domain" description="AMP-dependent synthetase/ligase" evidence="5">
    <location>
        <begin position="16"/>
        <end position="394"/>
    </location>
</feature>
<name>A0A0M0GRT7_9BACI</name>
<evidence type="ECO:0000259" key="5">
    <source>
        <dbReference type="Pfam" id="PF00501"/>
    </source>
</evidence>
<dbReference type="RefSeq" id="WP_053427622.1">
    <property type="nucleotide sequence ID" value="NZ_LGUE01000001.1"/>
</dbReference>
<dbReference type="GO" id="GO:0006631">
    <property type="term" value="P:fatty acid metabolic process"/>
    <property type="evidence" value="ECO:0007669"/>
    <property type="project" value="UniProtKB-KW"/>
</dbReference>
<evidence type="ECO:0000256" key="1">
    <source>
        <dbReference type="ARBA" id="ARBA00006432"/>
    </source>
</evidence>
<keyword evidence="3" id="KW-0276">Fatty acid metabolism</keyword>
<dbReference type="InterPro" id="IPR000873">
    <property type="entry name" value="AMP-dep_synth/lig_dom"/>
</dbReference>
<evidence type="ECO:0000313" key="8">
    <source>
        <dbReference type="Proteomes" id="UP000037405"/>
    </source>
</evidence>
<keyword evidence="8" id="KW-1185">Reference proteome</keyword>
<evidence type="ECO:0000256" key="3">
    <source>
        <dbReference type="ARBA" id="ARBA00022832"/>
    </source>
</evidence>
<evidence type="ECO:0000259" key="6">
    <source>
        <dbReference type="Pfam" id="PF13193"/>
    </source>
</evidence>
<dbReference type="AlphaFoldDB" id="A0A0M0GRT7"/>
<dbReference type="PATRIC" id="fig|189381.12.peg.1877"/>